<keyword evidence="2" id="KW-0677">Repeat</keyword>
<dbReference type="PROSITE" id="PS50104">
    <property type="entry name" value="TIR"/>
    <property type="match status" value="1"/>
</dbReference>
<gene>
    <name evidence="5" type="ORF">NE237_000078</name>
</gene>
<evidence type="ECO:0000256" key="2">
    <source>
        <dbReference type="ARBA" id="ARBA00022737"/>
    </source>
</evidence>
<dbReference type="PROSITE" id="PS51450">
    <property type="entry name" value="LRR"/>
    <property type="match status" value="2"/>
</dbReference>
<evidence type="ECO:0000259" key="4">
    <source>
        <dbReference type="PROSITE" id="PS50104"/>
    </source>
</evidence>
<dbReference type="InterPro" id="IPR032675">
    <property type="entry name" value="LRR_dom_sf"/>
</dbReference>
<dbReference type="SUPFAM" id="SSF52200">
    <property type="entry name" value="Toll/Interleukin receptor TIR domain"/>
    <property type="match status" value="1"/>
</dbReference>
<dbReference type="InterPro" id="IPR026906">
    <property type="entry name" value="LRR_5"/>
</dbReference>
<dbReference type="InterPro" id="IPR001611">
    <property type="entry name" value="Leu-rich_rpt"/>
</dbReference>
<dbReference type="GO" id="GO:0051707">
    <property type="term" value="P:response to other organism"/>
    <property type="evidence" value="ECO:0007669"/>
    <property type="project" value="UniProtKB-ARBA"/>
</dbReference>
<comment type="caution">
    <text evidence="5">The sequence shown here is derived from an EMBL/GenBank/DDBJ whole genome shotgun (WGS) entry which is preliminary data.</text>
</comment>
<dbReference type="SMART" id="SM00255">
    <property type="entry name" value="TIR"/>
    <property type="match status" value="1"/>
</dbReference>
<dbReference type="Gene3D" id="3.40.50.300">
    <property type="entry name" value="P-loop containing nucleotide triphosphate hydrolases"/>
    <property type="match status" value="1"/>
</dbReference>
<dbReference type="InterPro" id="IPR003591">
    <property type="entry name" value="Leu-rich_rpt_typical-subtyp"/>
</dbReference>
<feature type="domain" description="TIR" evidence="4">
    <location>
        <begin position="90"/>
        <end position="228"/>
    </location>
</feature>
<dbReference type="Pfam" id="PF13306">
    <property type="entry name" value="LRR_5"/>
    <property type="match status" value="4"/>
</dbReference>
<evidence type="ECO:0000313" key="6">
    <source>
        <dbReference type="Proteomes" id="UP001141806"/>
    </source>
</evidence>
<keyword evidence="3" id="KW-0611">Plant defense</keyword>
<dbReference type="InterPro" id="IPR002182">
    <property type="entry name" value="NB-ARC"/>
</dbReference>
<evidence type="ECO:0000256" key="1">
    <source>
        <dbReference type="ARBA" id="ARBA00022614"/>
    </source>
</evidence>
<dbReference type="Gene3D" id="3.40.50.10140">
    <property type="entry name" value="Toll/interleukin-1 receptor homology (TIR) domain"/>
    <property type="match status" value="1"/>
</dbReference>
<dbReference type="PANTHER" id="PTHR11017">
    <property type="entry name" value="LEUCINE-RICH REPEAT-CONTAINING PROTEIN"/>
    <property type="match status" value="1"/>
</dbReference>
<dbReference type="Pfam" id="PF00931">
    <property type="entry name" value="NB-ARC"/>
    <property type="match status" value="1"/>
</dbReference>
<dbReference type="InterPro" id="IPR035897">
    <property type="entry name" value="Toll_tir_struct_dom_sf"/>
</dbReference>
<dbReference type="Pfam" id="PF23282">
    <property type="entry name" value="WHD_ROQ1"/>
    <property type="match status" value="1"/>
</dbReference>
<dbReference type="Pfam" id="PF01582">
    <property type="entry name" value="TIR"/>
    <property type="match status" value="1"/>
</dbReference>
<dbReference type="SUPFAM" id="SSF52540">
    <property type="entry name" value="P-loop containing nucleoside triphosphate hydrolases"/>
    <property type="match status" value="1"/>
</dbReference>
<dbReference type="InterPro" id="IPR000157">
    <property type="entry name" value="TIR_dom"/>
</dbReference>
<dbReference type="GO" id="GO:0006952">
    <property type="term" value="P:defense response"/>
    <property type="evidence" value="ECO:0007669"/>
    <property type="project" value="UniProtKB-KW"/>
</dbReference>
<dbReference type="PANTHER" id="PTHR11017:SF570">
    <property type="entry name" value="DISEASE RESISTANCE PROTEIN (TIR-NBS CLASS)-RELATED"/>
    <property type="match status" value="1"/>
</dbReference>
<dbReference type="SUPFAM" id="SSF46785">
    <property type="entry name" value="Winged helix' DNA-binding domain"/>
    <property type="match status" value="1"/>
</dbReference>
<dbReference type="GO" id="GO:0043531">
    <property type="term" value="F:ADP binding"/>
    <property type="evidence" value="ECO:0007669"/>
    <property type="project" value="InterPro"/>
</dbReference>
<dbReference type="InterPro" id="IPR058192">
    <property type="entry name" value="WHD_ROQ1-like"/>
</dbReference>
<reference evidence="5" key="1">
    <citation type="journal article" date="2023" name="Plant J.">
        <title>The genome of the king protea, Protea cynaroides.</title>
        <authorList>
            <person name="Chang J."/>
            <person name="Duong T.A."/>
            <person name="Schoeman C."/>
            <person name="Ma X."/>
            <person name="Roodt D."/>
            <person name="Barker N."/>
            <person name="Li Z."/>
            <person name="Van de Peer Y."/>
            <person name="Mizrachi E."/>
        </authorList>
    </citation>
    <scope>NUCLEOTIDE SEQUENCE</scope>
    <source>
        <tissue evidence="5">Young leaves</tissue>
    </source>
</reference>
<dbReference type="GO" id="GO:0007165">
    <property type="term" value="P:signal transduction"/>
    <property type="evidence" value="ECO:0007669"/>
    <property type="project" value="InterPro"/>
</dbReference>
<protein>
    <recommendedName>
        <fullName evidence="4">TIR domain-containing protein</fullName>
    </recommendedName>
</protein>
<evidence type="ECO:0000256" key="3">
    <source>
        <dbReference type="ARBA" id="ARBA00022821"/>
    </source>
</evidence>
<accession>A0A9Q0JR66</accession>
<dbReference type="SUPFAM" id="SSF52058">
    <property type="entry name" value="L domain-like"/>
    <property type="match status" value="3"/>
</dbReference>
<organism evidence="5 6">
    <name type="scientific">Protea cynaroides</name>
    <dbReference type="NCBI Taxonomy" id="273540"/>
    <lineage>
        <taxon>Eukaryota</taxon>
        <taxon>Viridiplantae</taxon>
        <taxon>Streptophyta</taxon>
        <taxon>Embryophyta</taxon>
        <taxon>Tracheophyta</taxon>
        <taxon>Spermatophyta</taxon>
        <taxon>Magnoliopsida</taxon>
        <taxon>Proteales</taxon>
        <taxon>Proteaceae</taxon>
        <taxon>Protea</taxon>
    </lineage>
</organism>
<name>A0A9Q0JR66_9MAGN</name>
<dbReference type="SMART" id="SM00369">
    <property type="entry name" value="LRR_TYP"/>
    <property type="match status" value="4"/>
</dbReference>
<dbReference type="EMBL" id="JAMYWD010000328">
    <property type="protein sequence ID" value="KAJ4949804.1"/>
    <property type="molecule type" value="Genomic_DNA"/>
</dbReference>
<dbReference type="Proteomes" id="UP001141806">
    <property type="component" value="Unassembled WGS sequence"/>
</dbReference>
<dbReference type="InterPro" id="IPR042197">
    <property type="entry name" value="Apaf_helical"/>
</dbReference>
<proteinExistence type="predicted"/>
<keyword evidence="1" id="KW-0433">Leucine-rich repeat</keyword>
<keyword evidence="6" id="KW-1185">Reference proteome</keyword>
<dbReference type="InterPro" id="IPR055414">
    <property type="entry name" value="LRR_R13L4/SHOC2-like"/>
</dbReference>
<dbReference type="Pfam" id="PF23598">
    <property type="entry name" value="LRR_14"/>
    <property type="match status" value="1"/>
</dbReference>
<dbReference type="Gene3D" id="1.10.8.430">
    <property type="entry name" value="Helical domain of apoptotic protease-activating factors"/>
    <property type="match status" value="1"/>
</dbReference>
<dbReference type="OrthoDB" id="6078042at2759"/>
<dbReference type="Gene3D" id="3.80.10.10">
    <property type="entry name" value="Ribonuclease Inhibitor"/>
    <property type="match status" value="5"/>
</dbReference>
<sequence length="1386" mass="157642">MKPLLENKEFSQETDGWRKALEKAGSLYGRKPKDIANELEVELIKVIVDDVCVELKKSSLIGRVKTFFNKITTIFAKGNRDSETSATQDCDYEVFLSFRDEDTHNNFNDNLYKTLLNYGIRTFRDNKGPRMEQKIDPAVRTAICHCKITIPIFCKDYASSKCYLRELAKIVECRKQRDQRQITVIPIFYHLDPLDVRNQNGSYMNASQNYQKRFSQETKGWKKDLKKVGELKEWGLKMISNGNDLTFIYDIVKAVLNELKKSPLTVYENQLVGIDSHVEEMLKLLKIESNDIKTVVGIHGLDGIGKTTIARCVCKTVHHQFDGWSFIADAGETLRMKGHIHLQSQLIGDILKLENSNVTIVNQKYFREILSNKRVLVVFDDVDFDLKKIIGKHDWFGSGSKIIITTKDRHILDDFGVDETYEPKAMDFDQALELFSKHAFKRDQPPEHFLVLSEEVVKFTGILPLALEVIGSSLFCQQKSAWEDMVNKLKNIPNDKLQKKLRIGYDGLSCVEQEIFLDIACFFIGKDRNIVCHRWDGHLFPEIGIEVLRRKSLIKIDENNELRMHVHLRDLGREIVHQENPKAENRSRLWLEEEVLDFLNTQKGPTNVKGLCLEVSNMLFRDHLMIERLAAMTNISLLKLYYPKASPKLKHSFSELRWLSLIGSVIPTNPQKLAVLDLSFSNITRNWPGWSYIKFAKTLKGLDLKYNVELLQTPDLSKNRELEVLLLQGCVNLDTIDASFDHLRKLVILNMEQCSRLKCLPINIFMLRSLEKLNIRFTGITQLPENLDSLEALTELLIDETSIEKLPNSIGNLRNLKTLSARGCKIQEGGIPGDIGKVSSLESLSLNGNQIHSLPATVSGLCLLQTLSLARCTELQSLPELPSSLKSLNASSCAIESLPNLSNLTNLEELCLDNCQNLVNIPTTISALSRLKSLCLTNCCALPCIPQLPLDLRSMTAAGCGNVTEISGFSDMRNLVIICLDKCDRLEKIERLEGLDSLPKLEIRNCGSLRNLPKLQGLKKLMSLKFFEVGISEIESLEGLYSLDKLIIESCISLRKIPNLSDSKNLVFIQVEQCDALSEIEGVEGLNSLEQLDIRHCNSLIKIQLPKKLRILYIDRCEKLSEIEGHENLESLEEITIRHSPSVLPNVSTWKNLKYLELYMCDCMERLPDLSKSNKLKNLRIQKCGKLIEVLSVDRLEFLEEFKVVKCKSMEKLPDLSNFTKLRELHIKHCEKLTKLQGADKLEILEVLLIDGCISIETLPCLSNLKKLRILSAVKCEKLTMIQGVGELESLRQLNISKCISIETIPCLLNLTKLRKVSAVKCKKLTKIQNIERLKSLRILNVRGSRLLKFSDLSRLRKSLFTYIGPNSDDSSHDVLSDLESGDDSP</sequence>
<dbReference type="PRINTS" id="PR00364">
    <property type="entry name" value="DISEASERSIST"/>
</dbReference>
<evidence type="ECO:0000313" key="5">
    <source>
        <dbReference type="EMBL" id="KAJ4949804.1"/>
    </source>
</evidence>
<dbReference type="InterPro" id="IPR036390">
    <property type="entry name" value="WH_DNA-bd_sf"/>
</dbReference>
<dbReference type="InterPro" id="IPR044974">
    <property type="entry name" value="Disease_R_plants"/>
</dbReference>
<dbReference type="InterPro" id="IPR027417">
    <property type="entry name" value="P-loop_NTPase"/>
</dbReference>
<dbReference type="SMART" id="SM00364">
    <property type="entry name" value="LRR_BAC"/>
    <property type="match status" value="4"/>
</dbReference>